<evidence type="ECO:0000313" key="2">
    <source>
        <dbReference type="EMBL" id="ABB23774.1"/>
    </source>
</evidence>
<dbReference type="Proteomes" id="UP000002709">
    <property type="component" value="Chromosome"/>
</dbReference>
<keyword evidence="1" id="KW-0812">Transmembrane</keyword>
<reference evidence="3" key="1">
    <citation type="submission" date="2005-08" db="EMBL/GenBank/DDBJ databases">
        <title>Complete sequence of Pelodictyon luteolum DSM 273.</title>
        <authorList>
            <consortium name="US DOE Joint Genome Institute"/>
            <person name="Copeland A."/>
            <person name="Lucas S."/>
            <person name="Lapidus A."/>
            <person name="Barry K."/>
            <person name="Detter J.C."/>
            <person name="Glavina T."/>
            <person name="Hammon N."/>
            <person name="Israni S."/>
            <person name="Pitluck S."/>
            <person name="Bryant D."/>
            <person name="Schmutz J."/>
            <person name="Larimer F."/>
            <person name="Land M."/>
            <person name="Kyrpides N."/>
            <person name="Ivanova N."/>
            <person name="Richardson P."/>
        </authorList>
    </citation>
    <scope>NUCLEOTIDE SEQUENCE [LARGE SCALE GENOMIC DNA]</scope>
    <source>
        <strain evidence="3">DSM 273 / BCRC 81028 / 2530</strain>
    </source>
</reference>
<evidence type="ECO:0008006" key="4">
    <source>
        <dbReference type="Google" id="ProtNLM"/>
    </source>
</evidence>
<dbReference type="eggNOG" id="COG1592">
    <property type="taxonomic scope" value="Bacteria"/>
</dbReference>
<keyword evidence="3" id="KW-1185">Reference proteome</keyword>
<feature type="transmembrane region" description="Helical" evidence="1">
    <location>
        <begin position="123"/>
        <end position="142"/>
    </location>
</feature>
<dbReference type="STRING" id="319225.Plut_0912"/>
<dbReference type="EMBL" id="CP000096">
    <property type="protein sequence ID" value="ABB23774.1"/>
    <property type="molecule type" value="Genomic_DNA"/>
</dbReference>
<proteinExistence type="predicted"/>
<dbReference type="KEGG" id="plt:Plut_0912"/>
<gene>
    <name evidence="2" type="ordered locus">Plut_0912</name>
</gene>
<sequence length="195" mass="21505">MGENYGWYSYIFIPSGRSLPDYLAPGRTSGHRSDSMARPRLFQEMKKTFLLHAIAAHFSNGLIPAAVLYLFLSIGTGNVFFEHTVLHLILVTLFAVPVSFFSGMNDWKTKFRGAKAPIFIKKLILAGLLFFLCIAALTIRLAHPDVMTEGGLLSRTYAGMLLAMLPVVTLLGHYGRKLSSQLCPPGKPASPDNPY</sequence>
<feature type="transmembrane region" description="Helical" evidence="1">
    <location>
        <begin position="84"/>
        <end position="102"/>
    </location>
</feature>
<accession>Q3B4F7</accession>
<feature type="transmembrane region" description="Helical" evidence="1">
    <location>
        <begin position="154"/>
        <end position="172"/>
    </location>
</feature>
<protein>
    <recommendedName>
        <fullName evidence="4">DUF2231 domain-containing protein</fullName>
    </recommendedName>
</protein>
<organism evidence="2 3">
    <name type="scientific">Chlorobium luteolum (strain DSM 273 / BCRC 81028 / 2530)</name>
    <name type="common">Pelodictyon luteolum</name>
    <dbReference type="NCBI Taxonomy" id="319225"/>
    <lineage>
        <taxon>Bacteria</taxon>
        <taxon>Pseudomonadati</taxon>
        <taxon>Chlorobiota</taxon>
        <taxon>Chlorobiia</taxon>
        <taxon>Chlorobiales</taxon>
        <taxon>Chlorobiaceae</taxon>
        <taxon>Chlorobium/Pelodictyon group</taxon>
        <taxon>Pelodictyon</taxon>
    </lineage>
</organism>
<name>Q3B4F7_CHLL3</name>
<dbReference type="AlphaFoldDB" id="Q3B4F7"/>
<evidence type="ECO:0000256" key="1">
    <source>
        <dbReference type="SAM" id="Phobius"/>
    </source>
</evidence>
<feature type="transmembrane region" description="Helical" evidence="1">
    <location>
        <begin position="49"/>
        <end position="72"/>
    </location>
</feature>
<keyword evidence="1" id="KW-0472">Membrane</keyword>
<evidence type="ECO:0000313" key="3">
    <source>
        <dbReference type="Proteomes" id="UP000002709"/>
    </source>
</evidence>
<dbReference type="HOGENOM" id="CLU_1674783_0_0_10"/>
<keyword evidence="1" id="KW-1133">Transmembrane helix</keyword>